<keyword evidence="5 11" id="KW-0997">Cell inner membrane</keyword>
<dbReference type="STRING" id="665118.SAMN02983003_3307"/>
<evidence type="ECO:0000256" key="8">
    <source>
        <dbReference type="ARBA" id="ARBA00022692"/>
    </source>
</evidence>
<feature type="transmembrane region" description="Helical" evidence="11">
    <location>
        <begin position="47"/>
        <end position="68"/>
    </location>
</feature>
<dbReference type="Gene3D" id="1.10.357.140">
    <property type="entry name" value="UbiA prenyltransferase"/>
    <property type="match status" value="1"/>
</dbReference>
<feature type="transmembrane region" description="Helical" evidence="11">
    <location>
        <begin position="238"/>
        <end position="261"/>
    </location>
</feature>
<dbReference type="Proteomes" id="UP000183447">
    <property type="component" value="Unassembled WGS sequence"/>
</dbReference>
<dbReference type="Gene3D" id="1.20.120.1780">
    <property type="entry name" value="UbiA prenyltransferase"/>
    <property type="match status" value="1"/>
</dbReference>
<organism evidence="13 14">
    <name type="scientific">Devosia enhydra</name>
    <dbReference type="NCBI Taxonomy" id="665118"/>
    <lineage>
        <taxon>Bacteria</taxon>
        <taxon>Pseudomonadati</taxon>
        <taxon>Pseudomonadota</taxon>
        <taxon>Alphaproteobacteria</taxon>
        <taxon>Hyphomicrobiales</taxon>
        <taxon>Devosiaceae</taxon>
        <taxon>Devosia</taxon>
    </lineage>
</organism>
<dbReference type="InterPro" id="IPR030470">
    <property type="entry name" value="UbiA_prenylTrfase_CS"/>
</dbReference>
<dbReference type="FunFam" id="1.20.120.1780:FF:000001">
    <property type="entry name" value="4-hydroxybenzoate octaprenyltransferase"/>
    <property type="match status" value="1"/>
</dbReference>
<dbReference type="AlphaFoldDB" id="A0A1K2I176"/>
<dbReference type="GO" id="GO:0006744">
    <property type="term" value="P:ubiquinone biosynthetic process"/>
    <property type="evidence" value="ECO:0007669"/>
    <property type="project" value="UniProtKB-UniRule"/>
</dbReference>
<reference evidence="13 14" key="1">
    <citation type="submission" date="2016-11" db="EMBL/GenBank/DDBJ databases">
        <authorList>
            <person name="Jaros S."/>
            <person name="Januszkiewicz K."/>
            <person name="Wedrychowicz H."/>
        </authorList>
    </citation>
    <scope>NUCLEOTIDE SEQUENCE [LARGE SCALE GENOMIC DNA]</scope>
    <source>
        <strain evidence="13 14">ATCC 23634</strain>
    </source>
</reference>
<evidence type="ECO:0000256" key="1">
    <source>
        <dbReference type="ARBA" id="ARBA00001946"/>
    </source>
</evidence>
<feature type="transmembrane region" description="Helical" evidence="11">
    <location>
        <begin position="74"/>
        <end position="98"/>
    </location>
</feature>
<evidence type="ECO:0000313" key="14">
    <source>
        <dbReference type="Proteomes" id="UP000183447"/>
    </source>
</evidence>
<keyword evidence="10 11" id="KW-0472">Membrane</keyword>
<dbReference type="NCBIfam" id="TIGR01474">
    <property type="entry name" value="ubiA_proteo"/>
    <property type="match status" value="1"/>
</dbReference>
<keyword evidence="7 11" id="KW-0831">Ubiquinone biosynthesis</keyword>
<dbReference type="RefSeq" id="WP_072345492.1">
    <property type="nucleotide sequence ID" value="NZ_FPKU01000003.1"/>
</dbReference>
<gene>
    <name evidence="11" type="primary">ubiA</name>
    <name evidence="13" type="ORF">SAMN02983003_3307</name>
</gene>
<keyword evidence="4 11" id="KW-1003">Cell membrane</keyword>
<evidence type="ECO:0000313" key="13">
    <source>
        <dbReference type="EMBL" id="SFZ86133.1"/>
    </source>
</evidence>
<keyword evidence="11" id="KW-0460">Magnesium</keyword>
<comment type="similarity">
    <text evidence="3 11">Belongs to the UbiA prenyltransferase family.</text>
</comment>
<evidence type="ECO:0000256" key="12">
    <source>
        <dbReference type="NCBIfam" id="TIGR01474"/>
    </source>
</evidence>
<dbReference type="PROSITE" id="PS00943">
    <property type="entry name" value="UBIA"/>
    <property type="match status" value="1"/>
</dbReference>
<dbReference type="GO" id="GO:0008412">
    <property type="term" value="F:4-hydroxybenzoate polyprenyltransferase activity"/>
    <property type="evidence" value="ECO:0007669"/>
    <property type="project" value="UniProtKB-UniRule"/>
</dbReference>
<dbReference type="PANTHER" id="PTHR11048:SF28">
    <property type="entry name" value="4-HYDROXYBENZOATE POLYPRENYLTRANSFERASE, MITOCHONDRIAL"/>
    <property type="match status" value="1"/>
</dbReference>
<protein>
    <recommendedName>
        <fullName evidence="11 12">4-hydroxybenzoate octaprenyltransferase</fullName>
        <ecNumber evidence="11 12">2.5.1.39</ecNumber>
    </recommendedName>
    <alternativeName>
        <fullName evidence="11">4-HB polyprenyltransferase</fullName>
    </alternativeName>
</protein>
<comment type="pathway">
    <text evidence="11">Cofactor biosynthesis; ubiquinone biosynthesis.</text>
</comment>
<accession>A0A1K2I176</accession>
<evidence type="ECO:0000256" key="7">
    <source>
        <dbReference type="ARBA" id="ARBA00022688"/>
    </source>
</evidence>
<keyword evidence="14" id="KW-1185">Reference proteome</keyword>
<comment type="subcellular location">
    <subcellularLocation>
        <location evidence="11">Cell inner membrane</location>
        <topology evidence="11">Multi-pass membrane protein</topology>
    </subcellularLocation>
    <subcellularLocation>
        <location evidence="2">Membrane</location>
        <topology evidence="2">Multi-pass membrane protein</topology>
    </subcellularLocation>
</comment>
<evidence type="ECO:0000256" key="9">
    <source>
        <dbReference type="ARBA" id="ARBA00022989"/>
    </source>
</evidence>
<evidence type="ECO:0000256" key="4">
    <source>
        <dbReference type="ARBA" id="ARBA00022475"/>
    </source>
</evidence>
<evidence type="ECO:0000256" key="2">
    <source>
        <dbReference type="ARBA" id="ARBA00004141"/>
    </source>
</evidence>
<dbReference type="InterPro" id="IPR006370">
    <property type="entry name" value="HB_polyprenyltransferase-like"/>
</dbReference>
<dbReference type="UniPathway" id="UPA00232"/>
<keyword evidence="6 11" id="KW-0808">Transferase</keyword>
<sequence>MQSPTPNATGGLPPGTVADAQRGNWVDRFAPDWLKPYARLARWDRPIGFWLLFWPCGFGLGLAAIANPQRGFDVVALVLCLVGAIMMRGAGCTFNDIVDRDFDARVARTRSRPIPSGQVTPWHALLFMLAQSLAGFLILIQFNMFTIWLGIASLGLVAIYPFMKRITWWPQLYLGFAFSWGALVGWASQDAGLTLPAVLAYIGSILWVIGYDTIYALQDVEDDALAGVKSTARLFGANATPAVAGFYAGAVLLWAIAAFMVGAGLPFVLGMGAVVAILVWQVVTLVPSDGTNALVRFKANHWAGLALTLALVLDWLI</sequence>
<dbReference type="FunFam" id="1.10.357.140:FF:000008">
    <property type="entry name" value="4-hydroxybenzoate octaprenyltransferase"/>
    <property type="match status" value="1"/>
</dbReference>
<feature type="transmembrane region" description="Helical" evidence="11">
    <location>
        <begin position="267"/>
        <end position="287"/>
    </location>
</feature>
<feature type="transmembrane region" description="Helical" evidence="11">
    <location>
        <begin position="145"/>
        <end position="163"/>
    </location>
</feature>
<dbReference type="EMBL" id="FPKU01000003">
    <property type="protein sequence ID" value="SFZ86133.1"/>
    <property type="molecule type" value="Genomic_DNA"/>
</dbReference>
<dbReference type="InterPro" id="IPR000537">
    <property type="entry name" value="UbiA_prenyltransferase"/>
</dbReference>
<dbReference type="InterPro" id="IPR039653">
    <property type="entry name" value="Prenyltransferase"/>
</dbReference>
<dbReference type="InterPro" id="IPR044878">
    <property type="entry name" value="UbiA_sf"/>
</dbReference>
<dbReference type="EC" id="2.5.1.39" evidence="11 12"/>
<dbReference type="Pfam" id="PF01040">
    <property type="entry name" value="UbiA"/>
    <property type="match status" value="1"/>
</dbReference>
<keyword evidence="8 11" id="KW-0812">Transmembrane</keyword>
<evidence type="ECO:0000256" key="6">
    <source>
        <dbReference type="ARBA" id="ARBA00022679"/>
    </source>
</evidence>
<evidence type="ECO:0000256" key="5">
    <source>
        <dbReference type="ARBA" id="ARBA00022519"/>
    </source>
</evidence>
<feature type="transmembrane region" description="Helical" evidence="11">
    <location>
        <begin position="195"/>
        <end position="217"/>
    </location>
</feature>
<dbReference type="PANTHER" id="PTHR11048">
    <property type="entry name" value="PRENYLTRANSFERASES"/>
    <property type="match status" value="1"/>
</dbReference>
<evidence type="ECO:0000256" key="11">
    <source>
        <dbReference type="HAMAP-Rule" id="MF_01635"/>
    </source>
</evidence>
<proteinExistence type="inferred from homology"/>
<name>A0A1K2I176_9HYPH</name>
<dbReference type="HAMAP" id="MF_01635">
    <property type="entry name" value="UbiA"/>
    <property type="match status" value="1"/>
</dbReference>
<dbReference type="CDD" id="cd13959">
    <property type="entry name" value="PT_UbiA_COQ2"/>
    <property type="match status" value="1"/>
</dbReference>
<comment type="function">
    <text evidence="11">Catalyzes the prenylation of para-hydroxybenzoate (PHB) with an all-trans polyprenyl group. Mediates the second step in the final reaction sequence of ubiquinone-8 (UQ-8) biosynthesis, which is the condensation of the polyisoprenoid side chain with PHB, generating the first membrane-bound Q intermediate 3-octaprenyl-4-hydroxybenzoate.</text>
</comment>
<comment type="catalytic activity">
    <reaction evidence="11">
        <text>all-trans-octaprenyl diphosphate + 4-hydroxybenzoate = 4-hydroxy-3-(all-trans-octaprenyl)benzoate + diphosphate</text>
        <dbReference type="Rhea" id="RHEA:27782"/>
        <dbReference type="ChEBI" id="CHEBI:1617"/>
        <dbReference type="ChEBI" id="CHEBI:17879"/>
        <dbReference type="ChEBI" id="CHEBI:33019"/>
        <dbReference type="ChEBI" id="CHEBI:57711"/>
        <dbReference type="EC" id="2.5.1.39"/>
    </reaction>
</comment>
<keyword evidence="9 11" id="KW-1133">Transmembrane helix</keyword>
<dbReference type="OrthoDB" id="9782418at2"/>
<comment type="cofactor">
    <cofactor evidence="1 11">
        <name>Mg(2+)</name>
        <dbReference type="ChEBI" id="CHEBI:18420"/>
    </cofactor>
</comment>
<feature type="transmembrane region" description="Helical" evidence="11">
    <location>
        <begin position="172"/>
        <end position="189"/>
    </location>
</feature>
<evidence type="ECO:0000256" key="10">
    <source>
        <dbReference type="ARBA" id="ARBA00023136"/>
    </source>
</evidence>
<evidence type="ECO:0000256" key="3">
    <source>
        <dbReference type="ARBA" id="ARBA00005985"/>
    </source>
</evidence>
<dbReference type="GO" id="GO:0005886">
    <property type="term" value="C:plasma membrane"/>
    <property type="evidence" value="ECO:0007669"/>
    <property type="project" value="UniProtKB-SubCell"/>
</dbReference>